<dbReference type="STRING" id="1094619.G4ZS15"/>
<sequence length="482" mass="54299">MKVIADDDEAFSGIRPSLHRRHTMGGNSSVASDSAHAPIVWRPVMPMGRRSTLVSSPSEDVGDMRATIDGSMRTKRSISDVTSHSRRSGDKANFALHDVDAFSVERAKVIRRISEERYARFLNFFKGNEPELAKEIQARSAFSREQLDAWVNYIVSPKVLRCIVRSKDTQQELLGLLMVSAAISKYGESELMAKDRRGDLSAQQNIKLHPYDEYSSSNQEPPAHVNNKGAVAMEFVIRVNARLPEDRRVGGVVLREILAYASTTHLSNETNEQGDDKSLNREEERTRQIVMRVQSEWFQDAMIKANGRYLYDAIRQILCNVDEALWDASKDKLELQRAQKSDRLGAEVLQVERTSASEVQIRPRMPPPPPPSGLRQRMLPPPRPDEPTRDVSMMKEVPPVPTAISTPGKVMRYTRSSSMPVQEIQERESSPIVGTVKMRRKLQPLGAAPRPRALPPRRPRGKTHDVIAHVSSTFVIKAQELE</sequence>
<evidence type="ECO:0000313" key="2">
    <source>
        <dbReference type="EMBL" id="EGZ14194.1"/>
    </source>
</evidence>
<feature type="region of interest" description="Disordered" evidence="1">
    <location>
        <begin position="443"/>
        <end position="466"/>
    </location>
</feature>
<dbReference type="OMA" id="QSEWFQD"/>
<accession>G4ZS15</accession>
<organism evidence="2 3">
    <name type="scientific">Phytophthora sojae (strain P6497)</name>
    <name type="common">Soybean stem and root rot agent</name>
    <name type="synonym">Phytophthora megasperma f. sp. glycines</name>
    <dbReference type="NCBI Taxonomy" id="1094619"/>
    <lineage>
        <taxon>Eukaryota</taxon>
        <taxon>Sar</taxon>
        <taxon>Stramenopiles</taxon>
        <taxon>Oomycota</taxon>
        <taxon>Peronosporomycetes</taxon>
        <taxon>Peronosporales</taxon>
        <taxon>Peronosporaceae</taxon>
        <taxon>Phytophthora</taxon>
    </lineage>
</organism>
<evidence type="ECO:0000256" key="1">
    <source>
        <dbReference type="SAM" id="MobiDB-lite"/>
    </source>
</evidence>
<gene>
    <name evidence="2" type="ORF">PHYSODRAFT_510935</name>
</gene>
<protein>
    <submittedName>
        <fullName evidence="2">Uncharacterized protein</fullName>
    </submittedName>
</protein>
<name>G4ZS15_PHYSP</name>
<keyword evidence="3" id="KW-1185">Reference proteome</keyword>
<dbReference type="KEGG" id="psoj:PHYSODRAFT_510935"/>
<evidence type="ECO:0000313" key="3">
    <source>
        <dbReference type="Proteomes" id="UP000002640"/>
    </source>
</evidence>
<proteinExistence type="predicted"/>
<reference evidence="2 3" key="1">
    <citation type="journal article" date="2006" name="Science">
        <title>Phytophthora genome sequences uncover evolutionary origins and mechanisms of pathogenesis.</title>
        <authorList>
            <person name="Tyler B.M."/>
            <person name="Tripathy S."/>
            <person name="Zhang X."/>
            <person name="Dehal P."/>
            <person name="Jiang R.H."/>
            <person name="Aerts A."/>
            <person name="Arredondo F.D."/>
            <person name="Baxter L."/>
            <person name="Bensasson D."/>
            <person name="Beynon J.L."/>
            <person name="Chapman J."/>
            <person name="Damasceno C.M."/>
            <person name="Dorrance A.E."/>
            <person name="Dou D."/>
            <person name="Dickerman A.W."/>
            <person name="Dubchak I.L."/>
            <person name="Garbelotto M."/>
            <person name="Gijzen M."/>
            <person name="Gordon S.G."/>
            <person name="Govers F."/>
            <person name="Grunwald N.J."/>
            <person name="Huang W."/>
            <person name="Ivors K.L."/>
            <person name="Jones R.W."/>
            <person name="Kamoun S."/>
            <person name="Krampis K."/>
            <person name="Lamour K.H."/>
            <person name="Lee M.K."/>
            <person name="McDonald W.H."/>
            <person name="Medina M."/>
            <person name="Meijer H.J."/>
            <person name="Nordberg E.K."/>
            <person name="Maclean D.J."/>
            <person name="Ospina-Giraldo M.D."/>
            <person name="Morris P.F."/>
            <person name="Phuntumart V."/>
            <person name="Putnam N.H."/>
            <person name="Rash S."/>
            <person name="Rose J.K."/>
            <person name="Sakihama Y."/>
            <person name="Salamov A.A."/>
            <person name="Savidor A."/>
            <person name="Scheuring C.F."/>
            <person name="Smith B.M."/>
            <person name="Sobral B.W."/>
            <person name="Terry A."/>
            <person name="Torto-Alalibo T.A."/>
            <person name="Win J."/>
            <person name="Xu Z."/>
            <person name="Zhang H."/>
            <person name="Grigoriev I.V."/>
            <person name="Rokhsar D.S."/>
            <person name="Boore J.L."/>
        </authorList>
    </citation>
    <scope>NUCLEOTIDE SEQUENCE [LARGE SCALE GENOMIC DNA]</scope>
    <source>
        <strain evidence="2 3">P6497</strain>
    </source>
</reference>
<dbReference type="Proteomes" id="UP000002640">
    <property type="component" value="Unassembled WGS sequence"/>
</dbReference>
<dbReference type="GeneID" id="20659179"/>
<dbReference type="RefSeq" id="XP_009531623.1">
    <property type="nucleotide sequence ID" value="XM_009533328.1"/>
</dbReference>
<dbReference type="InParanoid" id="G4ZS15"/>
<dbReference type="EMBL" id="JH159156">
    <property type="protein sequence ID" value="EGZ14194.1"/>
    <property type="molecule type" value="Genomic_DNA"/>
</dbReference>
<feature type="region of interest" description="Disordered" evidence="1">
    <location>
        <begin position="354"/>
        <end position="393"/>
    </location>
</feature>
<dbReference type="AlphaFoldDB" id="G4ZS15"/>
<feature type="compositionally biased region" description="Basic and acidic residues" evidence="1">
    <location>
        <begin position="383"/>
        <end position="393"/>
    </location>
</feature>